<keyword evidence="1" id="KW-0677">Repeat</keyword>
<feature type="non-terminal residue" evidence="2">
    <location>
        <position position="54"/>
    </location>
</feature>
<keyword evidence="3" id="KW-1185">Reference proteome</keyword>
<dbReference type="Proteomes" id="UP001497444">
    <property type="component" value="Chromosome 8"/>
</dbReference>
<evidence type="ECO:0000313" key="2">
    <source>
        <dbReference type="EMBL" id="CAK9278187.1"/>
    </source>
</evidence>
<dbReference type="EMBL" id="OZ020103">
    <property type="protein sequence ID" value="CAK9278187.1"/>
    <property type="molecule type" value="Genomic_DNA"/>
</dbReference>
<reference evidence="2" key="1">
    <citation type="submission" date="2024-02" db="EMBL/GenBank/DDBJ databases">
        <authorList>
            <consortium name="ELIXIR-Norway"/>
            <consortium name="Elixir Norway"/>
        </authorList>
    </citation>
    <scope>NUCLEOTIDE SEQUENCE</scope>
</reference>
<accession>A0ABP0XKT8</accession>
<protein>
    <submittedName>
        <fullName evidence="2">Uncharacterized protein</fullName>
    </submittedName>
</protein>
<evidence type="ECO:0000313" key="3">
    <source>
        <dbReference type="Proteomes" id="UP001497444"/>
    </source>
</evidence>
<organism evidence="2 3">
    <name type="scientific">Sphagnum jensenii</name>
    <dbReference type="NCBI Taxonomy" id="128206"/>
    <lineage>
        <taxon>Eukaryota</taxon>
        <taxon>Viridiplantae</taxon>
        <taxon>Streptophyta</taxon>
        <taxon>Embryophyta</taxon>
        <taxon>Bryophyta</taxon>
        <taxon>Sphagnophytina</taxon>
        <taxon>Sphagnopsida</taxon>
        <taxon>Sphagnales</taxon>
        <taxon>Sphagnaceae</taxon>
        <taxon>Sphagnum</taxon>
    </lineage>
</organism>
<dbReference type="InterPro" id="IPR002885">
    <property type="entry name" value="PPR_rpt"/>
</dbReference>
<gene>
    <name evidence="2" type="ORF">CSSPJE1EN1_LOCUS23665</name>
</gene>
<sequence length="54" mass="5867">KGCQLPDLITFNTIVNVRTMTEMQEGIATPLVQEIQSVGLQPDAVTYNTLISAC</sequence>
<name>A0ABP0XKT8_9BRYO</name>
<dbReference type="InterPro" id="IPR011990">
    <property type="entry name" value="TPR-like_helical_dom_sf"/>
</dbReference>
<dbReference type="Gene3D" id="1.25.40.10">
    <property type="entry name" value="Tetratricopeptide repeat domain"/>
    <property type="match status" value="1"/>
</dbReference>
<dbReference type="Pfam" id="PF12854">
    <property type="entry name" value="PPR_1"/>
    <property type="match status" value="1"/>
</dbReference>
<proteinExistence type="predicted"/>
<evidence type="ECO:0000256" key="1">
    <source>
        <dbReference type="ARBA" id="ARBA00022737"/>
    </source>
</evidence>
<feature type="non-terminal residue" evidence="2">
    <location>
        <position position="1"/>
    </location>
</feature>